<reference evidence="3" key="1">
    <citation type="journal article" date="2019" name="Int. J. Syst. Evol. Microbiol.">
        <title>The Global Catalogue of Microorganisms (GCM) 10K type strain sequencing project: providing services to taxonomists for standard genome sequencing and annotation.</title>
        <authorList>
            <consortium name="The Broad Institute Genomics Platform"/>
            <consortium name="The Broad Institute Genome Sequencing Center for Infectious Disease"/>
            <person name="Wu L."/>
            <person name="Ma J."/>
        </authorList>
    </citation>
    <scope>NUCLEOTIDE SEQUENCE [LARGE SCALE GENOMIC DNA]</scope>
    <source>
        <strain evidence="3">JCM 16916</strain>
    </source>
</reference>
<protein>
    <recommendedName>
        <fullName evidence="4">DUF883 family protein</fullName>
    </recommendedName>
</protein>
<comment type="caution">
    <text evidence="2">The sequence shown here is derived from an EMBL/GenBank/DDBJ whole genome shotgun (WGS) entry which is preliminary data.</text>
</comment>
<name>A0ABP7N240_9GAMM</name>
<dbReference type="Proteomes" id="UP001501727">
    <property type="component" value="Unassembled WGS sequence"/>
</dbReference>
<evidence type="ECO:0008006" key="4">
    <source>
        <dbReference type="Google" id="ProtNLM"/>
    </source>
</evidence>
<proteinExistence type="predicted"/>
<keyword evidence="3" id="KW-1185">Reference proteome</keyword>
<feature type="transmembrane region" description="Helical" evidence="1">
    <location>
        <begin position="77"/>
        <end position="98"/>
    </location>
</feature>
<sequence length="100" mass="10707">MDADPASLSNAGLGTRLHSLQKRAFEIYEDAALRAEANPAQADAAYARAEAEAAPLIAQAKALNDERVRRLRRRAQVWRTLAIATAVVGVAVVAWLAARG</sequence>
<organism evidence="2 3">
    <name type="scientific">Luteimonas lutimaris</name>
    <dbReference type="NCBI Taxonomy" id="698645"/>
    <lineage>
        <taxon>Bacteria</taxon>
        <taxon>Pseudomonadati</taxon>
        <taxon>Pseudomonadota</taxon>
        <taxon>Gammaproteobacteria</taxon>
        <taxon>Lysobacterales</taxon>
        <taxon>Lysobacteraceae</taxon>
        <taxon>Luteimonas</taxon>
    </lineage>
</organism>
<keyword evidence="1" id="KW-0472">Membrane</keyword>
<dbReference type="EMBL" id="BAAAZU010000041">
    <property type="protein sequence ID" value="GAA3934723.1"/>
    <property type="molecule type" value="Genomic_DNA"/>
</dbReference>
<evidence type="ECO:0000313" key="2">
    <source>
        <dbReference type="EMBL" id="GAA3934723.1"/>
    </source>
</evidence>
<gene>
    <name evidence="2" type="ORF">GCM10022229_30510</name>
</gene>
<evidence type="ECO:0000256" key="1">
    <source>
        <dbReference type="SAM" id="Phobius"/>
    </source>
</evidence>
<evidence type="ECO:0000313" key="3">
    <source>
        <dbReference type="Proteomes" id="UP001501727"/>
    </source>
</evidence>
<keyword evidence="1" id="KW-0812">Transmembrane</keyword>
<accession>A0ABP7N240</accession>
<keyword evidence="1" id="KW-1133">Transmembrane helix</keyword>
<dbReference type="RefSeq" id="WP_344760911.1">
    <property type="nucleotide sequence ID" value="NZ_BAAAZU010000041.1"/>
</dbReference>